<dbReference type="CDD" id="cd10967">
    <property type="entry name" value="CE4_GLA_like_6s"/>
    <property type="match status" value="1"/>
</dbReference>
<proteinExistence type="predicted"/>
<dbReference type="Gene3D" id="3.20.20.370">
    <property type="entry name" value="Glycoside hydrolase/deacetylase"/>
    <property type="match status" value="1"/>
</dbReference>
<dbReference type="PROSITE" id="PS51677">
    <property type="entry name" value="NODB"/>
    <property type="match status" value="1"/>
</dbReference>
<keyword evidence="1" id="KW-0732">Signal</keyword>
<dbReference type="SUPFAM" id="SSF88713">
    <property type="entry name" value="Glycoside hydrolase/deacetylase"/>
    <property type="match status" value="1"/>
</dbReference>
<dbReference type="InterPro" id="IPR011330">
    <property type="entry name" value="Glyco_hydro/deAcase_b/a-brl"/>
</dbReference>
<feature type="domain" description="NodB homology" evidence="2">
    <location>
        <begin position="14"/>
        <end position="267"/>
    </location>
</feature>
<protein>
    <submittedName>
        <fullName evidence="3">Polysaccharide deacetylase family protein</fullName>
    </submittedName>
</protein>
<evidence type="ECO:0000259" key="2">
    <source>
        <dbReference type="PROSITE" id="PS51677"/>
    </source>
</evidence>
<dbReference type="Proteomes" id="UP000616779">
    <property type="component" value="Unassembled WGS sequence"/>
</dbReference>
<name>A0ABX1XR31_9BACL</name>
<comment type="caution">
    <text evidence="3">The sequence shown here is derived from an EMBL/GenBank/DDBJ whole genome shotgun (WGS) entry which is preliminary data.</text>
</comment>
<accession>A0ABX1XR31</accession>
<dbReference type="InterPro" id="IPR051398">
    <property type="entry name" value="Polysacch_Deacetylase"/>
</dbReference>
<dbReference type="Pfam" id="PF01522">
    <property type="entry name" value="Polysacc_deac_1"/>
    <property type="match status" value="1"/>
</dbReference>
<dbReference type="RefSeq" id="WP_171641974.1">
    <property type="nucleotide sequence ID" value="NZ_WHOA01000037.1"/>
</dbReference>
<dbReference type="InterPro" id="IPR002509">
    <property type="entry name" value="NODB_dom"/>
</dbReference>
<evidence type="ECO:0000313" key="4">
    <source>
        <dbReference type="Proteomes" id="UP000616779"/>
    </source>
</evidence>
<keyword evidence="4" id="KW-1185">Reference proteome</keyword>
<evidence type="ECO:0000313" key="3">
    <source>
        <dbReference type="EMBL" id="NOU71002.1"/>
    </source>
</evidence>
<dbReference type="PANTHER" id="PTHR34216:SF11">
    <property type="entry name" value="CHITOOLIGOSACCHARIDE DEACETYLASE"/>
    <property type="match status" value="1"/>
</dbReference>
<dbReference type="PANTHER" id="PTHR34216">
    <property type="match status" value="1"/>
</dbReference>
<sequence length="267" mass="30985">MPKIMMAFPQGKHKVLTMSYDDGQTADIKLVEIFNKYGMKGTFHLNSGMLGMNSRIAEEEVVALYRGHEVSAHTLTHPTIARCPREQIIEEIFEDRKRLERMVGYPVRGMSYPNGSYNKEIKEMLPYLGVEYARTTQSTGQFAMPDDLFEWKPTCHHNTDLMNVAETFVNLNKKQYLYMMYVWGHSYEFDHDHNWPLIESFCEFIGNRLDIWYATNVEIVDYLKAFQNLKFSASCQFVYNPSALSVWLQVDNHIVEVKGGSQIAFTS</sequence>
<organism evidence="3 4">
    <name type="scientific">Paenibacillus phytorum</name>
    <dbReference type="NCBI Taxonomy" id="2654977"/>
    <lineage>
        <taxon>Bacteria</taxon>
        <taxon>Bacillati</taxon>
        <taxon>Bacillota</taxon>
        <taxon>Bacilli</taxon>
        <taxon>Bacillales</taxon>
        <taxon>Paenibacillaceae</taxon>
        <taxon>Paenibacillus</taxon>
    </lineage>
</organism>
<gene>
    <name evidence="3" type="ORF">GC098_06075</name>
</gene>
<evidence type="ECO:0000256" key="1">
    <source>
        <dbReference type="ARBA" id="ARBA00022729"/>
    </source>
</evidence>
<dbReference type="EMBL" id="WHOA01000037">
    <property type="protein sequence ID" value="NOU71002.1"/>
    <property type="molecule type" value="Genomic_DNA"/>
</dbReference>
<reference evidence="3 4" key="1">
    <citation type="submission" date="2019-10" db="EMBL/GenBank/DDBJ databases">
        <title>Description of Paenibacillus terrestris sp. nov.</title>
        <authorList>
            <person name="Carlier A."/>
            <person name="Qi S."/>
        </authorList>
    </citation>
    <scope>NUCLEOTIDE SEQUENCE [LARGE SCALE GENOMIC DNA]</scope>
    <source>
        <strain evidence="3 4">LMG 31458</strain>
    </source>
</reference>